<dbReference type="Proteomes" id="UP000238479">
    <property type="component" value="Chromosome 5"/>
</dbReference>
<dbReference type="PANTHER" id="PTHR46033">
    <property type="entry name" value="PROTEIN MAIN-LIKE 2"/>
    <property type="match status" value="1"/>
</dbReference>
<dbReference type="PANTHER" id="PTHR46033:SF67">
    <property type="entry name" value="AMINOTRANSFERASE-LIKE, PLANT MOBILE DOMAIN FAMILY PROTEIN"/>
    <property type="match status" value="1"/>
</dbReference>
<sequence length="759" mass="85907">MIEEKEMVMVSPTGGDPFRKNAYFLKPILPNSSNYEPPFNLPHCFSSLAPRFDPKKLELQVLGWRFDHQDLQSWFLHLASKHQSTWKKAGVFEAIFNSTYQIKKKKDLVCVFAEKWCCETNTFIFPWGEATITLEDVMVLGGFAVLGDSILSPIESRELKEIEDKLEEERFGLYNREGGIRVAYIHLWMKKFMKSGSELEHEAFLVFWLSRYVFHNSLNAVNKAVFSIAIRLARGIRVALAPAILSHIYRDLGLLKGTIASSDELNAKNAFVTLIIKSQFQLVQIWAWERFLELRPKPKVICYGEPRLARWDKVDCLNVGDMRRVLDSAGEGFMWRPYAMVIKNWNFPKYYVEKEEWVLVGAGLDDELLSFAMCLRVAELVGFDTIQHYLPHRVARQFGFDQDLPCSVPGHSQNYDNAKLSILSRLSEADVSIRYLNWWKESVSGLEQRHMPSKKKVKKSVDLINDATIPCICSPKNSEELVQVSAGRNEGEYSFGPPGFSLKRNRMEAGDPIDEDDLTISEALKLGKKLKTVETRKSTDSAKLSSPDQIFASSSADESSMNIMKSKILEKEVVLSSEVVSWGSKGQRKLDKVIMSKERSPSNDMVSIVGSKCPSSLSLSDKLECGCSMSLFEKRECASSSSLFEKQECTSSGSLFAKLECASINPSIADEGTYVNTKKSERLEKGVPLIKALIWGGKGKRKMKNVMRSNARSSSLFEKWEDGSSSMTSYEKRVSELKAKVYRLEKVVQVLKANTFGKS</sequence>
<dbReference type="InterPro" id="IPR044824">
    <property type="entry name" value="MAIN-like"/>
</dbReference>
<dbReference type="Pfam" id="PF10536">
    <property type="entry name" value="PMD"/>
    <property type="match status" value="1"/>
</dbReference>
<keyword evidence="4" id="KW-1185">Reference proteome</keyword>
<evidence type="ECO:0000256" key="1">
    <source>
        <dbReference type="SAM" id="Coils"/>
    </source>
</evidence>
<protein>
    <recommendedName>
        <fullName evidence="2">Aminotransferase-like plant mobile domain-containing protein</fullName>
    </recommendedName>
</protein>
<keyword evidence="3" id="KW-0378">Hydrolase</keyword>
<dbReference type="GO" id="GO:0016787">
    <property type="term" value="F:hydrolase activity"/>
    <property type="evidence" value="ECO:0007669"/>
    <property type="project" value="UniProtKB-KW"/>
</dbReference>
<dbReference type="InterPro" id="IPR019557">
    <property type="entry name" value="AminoTfrase-like_pln_mobile"/>
</dbReference>
<name>A0A2P6QC40_ROSCH</name>
<dbReference type="EMBL" id="PDCK01000043">
    <property type="protein sequence ID" value="PRQ31733.1"/>
    <property type="molecule type" value="Genomic_DNA"/>
</dbReference>
<organism evidence="3 4">
    <name type="scientific">Rosa chinensis</name>
    <name type="common">China rose</name>
    <dbReference type="NCBI Taxonomy" id="74649"/>
    <lineage>
        <taxon>Eukaryota</taxon>
        <taxon>Viridiplantae</taxon>
        <taxon>Streptophyta</taxon>
        <taxon>Embryophyta</taxon>
        <taxon>Tracheophyta</taxon>
        <taxon>Spermatophyta</taxon>
        <taxon>Magnoliopsida</taxon>
        <taxon>eudicotyledons</taxon>
        <taxon>Gunneridae</taxon>
        <taxon>Pentapetalae</taxon>
        <taxon>rosids</taxon>
        <taxon>fabids</taxon>
        <taxon>Rosales</taxon>
        <taxon>Rosaceae</taxon>
        <taxon>Rosoideae</taxon>
        <taxon>Rosoideae incertae sedis</taxon>
        <taxon>Rosa</taxon>
    </lineage>
</organism>
<evidence type="ECO:0000313" key="4">
    <source>
        <dbReference type="Proteomes" id="UP000238479"/>
    </source>
</evidence>
<comment type="caution">
    <text evidence="3">The sequence shown here is derived from an EMBL/GenBank/DDBJ whole genome shotgun (WGS) entry which is preliminary data.</text>
</comment>
<dbReference type="Gramene" id="PRQ31733">
    <property type="protein sequence ID" value="PRQ31733"/>
    <property type="gene ID" value="RchiOBHm_Chr5g0038731"/>
</dbReference>
<dbReference type="STRING" id="74649.A0A2P6QC40"/>
<proteinExistence type="predicted"/>
<accession>A0A2P6QC40</accession>
<gene>
    <name evidence="3" type="ORF">RchiOBHm_Chr5g0038731</name>
</gene>
<feature type="coiled-coil region" evidence="1">
    <location>
        <begin position="727"/>
        <end position="754"/>
    </location>
</feature>
<keyword evidence="1" id="KW-0175">Coiled coil</keyword>
<dbReference type="AlphaFoldDB" id="A0A2P6QC40"/>
<dbReference type="GO" id="GO:0010073">
    <property type="term" value="P:meristem maintenance"/>
    <property type="evidence" value="ECO:0007669"/>
    <property type="project" value="InterPro"/>
</dbReference>
<feature type="domain" description="Aminotransferase-like plant mobile" evidence="2">
    <location>
        <begin position="90"/>
        <end position="440"/>
    </location>
</feature>
<evidence type="ECO:0000313" key="3">
    <source>
        <dbReference type="EMBL" id="PRQ31733.1"/>
    </source>
</evidence>
<reference evidence="3 4" key="1">
    <citation type="journal article" date="2018" name="Nat. Genet.">
        <title>The Rosa genome provides new insights in the design of modern roses.</title>
        <authorList>
            <person name="Bendahmane M."/>
        </authorList>
    </citation>
    <scope>NUCLEOTIDE SEQUENCE [LARGE SCALE GENOMIC DNA]</scope>
    <source>
        <strain evidence="4">cv. Old Blush</strain>
    </source>
</reference>
<evidence type="ECO:0000259" key="2">
    <source>
        <dbReference type="Pfam" id="PF10536"/>
    </source>
</evidence>